<protein>
    <recommendedName>
        <fullName evidence="9">FAD-binding domain-containing protein</fullName>
    </recommendedName>
</protein>
<evidence type="ECO:0000313" key="7">
    <source>
        <dbReference type="EMBL" id="PIL34859.1"/>
    </source>
</evidence>
<keyword evidence="6" id="KW-0812">Transmembrane</keyword>
<comment type="caution">
    <text evidence="7">The sequence shown here is derived from an EMBL/GenBank/DDBJ whole genome shotgun (WGS) entry which is preliminary data.</text>
</comment>
<keyword evidence="6" id="KW-1133">Transmembrane helix</keyword>
<reference evidence="7 8" key="1">
    <citation type="journal article" date="2015" name="Sci. Rep.">
        <title>Chromosome-level genome map provides insights into diverse defense mechanisms in the medicinal fungus Ganoderma sinense.</title>
        <authorList>
            <person name="Zhu Y."/>
            <person name="Xu J."/>
            <person name="Sun C."/>
            <person name="Zhou S."/>
            <person name="Xu H."/>
            <person name="Nelson D.R."/>
            <person name="Qian J."/>
            <person name="Song J."/>
            <person name="Luo H."/>
            <person name="Xiang L."/>
            <person name="Li Y."/>
            <person name="Xu Z."/>
            <person name="Ji A."/>
            <person name="Wang L."/>
            <person name="Lu S."/>
            <person name="Hayward A."/>
            <person name="Sun W."/>
            <person name="Li X."/>
            <person name="Schwartz D.C."/>
            <person name="Wang Y."/>
            <person name="Chen S."/>
        </authorList>
    </citation>
    <scope>NUCLEOTIDE SEQUENCE [LARGE SCALE GENOMIC DNA]</scope>
    <source>
        <strain evidence="7 8">ZZ0214-1</strain>
    </source>
</reference>
<dbReference type="Gene3D" id="3.50.50.60">
    <property type="entry name" value="FAD/NAD(P)-binding domain"/>
    <property type="match status" value="1"/>
</dbReference>
<dbReference type="OrthoDB" id="655030at2759"/>
<dbReference type="STRING" id="1077348.A0A2G8SM92"/>
<evidence type="ECO:0000313" key="8">
    <source>
        <dbReference type="Proteomes" id="UP000230002"/>
    </source>
</evidence>
<evidence type="ECO:0000256" key="1">
    <source>
        <dbReference type="ARBA" id="ARBA00022630"/>
    </source>
</evidence>
<evidence type="ECO:0000256" key="6">
    <source>
        <dbReference type="SAM" id="Phobius"/>
    </source>
</evidence>
<dbReference type="SUPFAM" id="SSF51905">
    <property type="entry name" value="FAD/NAD(P)-binding domain"/>
    <property type="match status" value="1"/>
</dbReference>
<dbReference type="AlphaFoldDB" id="A0A2G8SM92"/>
<keyword evidence="2" id="KW-0274">FAD</keyword>
<evidence type="ECO:0000256" key="3">
    <source>
        <dbReference type="ARBA" id="ARBA00023002"/>
    </source>
</evidence>
<dbReference type="EMBL" id="AYKW01000004">
    <property type="protein sequence ID" value="PIL34859.1"/>
    <property type="molecule type" value="Genomic_DNA"/>
</dbReference>
<feature type="region of interest" description="Disordered" evidence="5">
    <location>
        <begin position="35"/>
        <end position="57"/>
    </location>
</feature>
<accession>A0A2G8SM92</accession>
<dbReference type="PANTHER" id="PTHR46972">
    <property type="entry name" value="MONOOXYGENASE ASQM-RELATED"/>
    <property type="match status" value="1"/>
</dbReference>
<gene>
    <name evidence="7" type="ORF">GSI_02646</name>
</gene>
<dbReference type="GO" id="GO:0004497">
    <property type="term" value="F:monooxygenase activity"/>
    <property type="evidence" value="ECO:0007669"/>
    <property type="project" value="UniProtKB-KW"/>
</dbReference>
<keyword evidence="8" id="KW-1185">Reference proteome</keyword>
<keyword evidence="6" id="KW-0472">Membrane</keyword>
<evidence type="ECO:0000256" key="5">
    <source>
        <dbReference type="SAM" id="MobiDB-lite"/>
    </source>
</evidence>
<keyword evidence="1" id="KW-0285">Flavoprotein</keyword>
<feature type="transmembrane region" description="Helical" evidence="6">
    <location>
        <begin position="12"/>
        <end position="29"/>
    </location>
</feature>
<dbReference type="InterPro" id="IPR036188">
    <property type="entry name" value="FAD/NAD-bd_sf"/>
</dbReference>
<dbReference type="PRINTS" id="PR00420">
    <property type="entry name" value="RNGMNOXGNASE"/>
</dbReference>
<sequence>MSYNISTQPRIAIIGAGLGGLALLLTLHHRDRTTTSATSALTPAPTPAATSTSDGRGASARCARMASNFAFDKHSRPEGEEMRICDSIGKVHLKLGGEGQDRPLQGKEDIRPEIDRTVPRKLLLDAVPAHLVQWDHALSSVRSLGDGQHELTSTNGITATCDLLVGADGAHSRVRPLLSPATPQFLGVNGAEISLASSTTKLPALAETIANVGQGTMMAMEDSRMLGAQVNGDGRIRTYAFLHAPASWTLPADPPSAKAALKEEFAGWAEWLLNLIDYYDDGAIYLHALWSLPVGHQWAHVPG</sequence>
<evidence type="ECO:0000256" key="2">
    <source>
        <dbReference type="ARBA" id="ARBA00022827"/>
    </source>
</evidence>
<keyword evidence="3" id="KW-0560">Oxidoreductase</keyword>
<evidence type="ECO:0008006" key="9">
    <source>
        <dbReference type="Google" id="ProtNLM"/>
    </source>
</evidence>
<evidence type="ECO:0000256" key="4">
    <source>
        <dbReference type="ARBA" id="ARBA00023033"/>
    </source>
</evidence>
<dbReference type="PANTHER" id="PTHR46972:SF1">
    <property type="entry name" value="FAD DEPENDENT OXIDOREDUCTASE DOMAIN-CONTAINING PROTEIN"/>
    <property type="match status" value="1"/>
</dbReference>
<feature type="compositionally biased region" description="Low complexity" evidence="5">
    <location>
        <begin position="35"/>
        <end position="53"/>
    </location>
</feature>
<dbReference type="Proteomes" id="UP000230002">
    <property type="component" value="Unassembled WGS sequence"/>
</dbReference>
<organism evidence="7 8">
    <name type="scientific">Ganoderma sinense ZZ0214-1</name>
    <dbReference type="NCBI Taxonomy" id="1077348"/>
    <lineage>
        <taxon>Eukaryota</taxon>
        <taxon>Fungi</taxon>
        <taxon>Dikarya</taxon>
        <taxon>Basidiomycota</taxon>
        <taxon>Agaricomycotina</taxon>
        <taxon>Agaricomycetes</taxon>
        <taxon>Polyporales</taxon>
        <taxon>Polyporaceae</taxon>
        <taxon>Ganoderma</taxon>
    </lineage>
</organism>
<name>A0A2G8SM92_9APHY</name>
<keyword evidence="4" id="KW-0503">Monooxygenase</keyword>
<proteinExistence type="predicted"/>